<feature type="compositionally biased region" description="Basic and acidic residues" evidence="5">
    <location>
        <begin position="331"/>
        <end position="351"/>
    </location>
</feature>
<reference evidence="7 8" key="1">
    <citation type="journal article" date="2012" name="J. Bacteriol.">
        <title>Complete Genome Sequence of the Fruiting Myxobacterium Corallococcus coralloides DSM 2259.</title>
        <authorList>
            <person name="Huntley S."/>
            <person name="Zhang Y."/>
            <person name="Treuner-Lange A."/>
            <person name="Kneip S."/>
            <person name="Sensen C.W."/>
            <person name="Sogaard-Andersen L."/>
        </authorList>
    </citation>
    <scope>NUCLEOTIDE SEQUENCE [LARGE SCALE GENOMIC DNA]</scope>
    <source>
        <strain evidence="8">ATCC 25202 / DSM 2259 / NBRC 100086 / M2</strain>
    </source>
</reference>
<evidence type="ECO:0000256" key="4">
    <source>
        <dbReference type="PROSITE-ProRule" id="PRU00433"/>
    </source>
</evidence>
<dbReference type="InterPro" id="IPR051200">
    <property type="entry name" value="Host-pathogen_enzymatic-act"/>
</dbReference>
<dbReference type="InParanoid" id="H8MQQ5"/>
<keyword evidence="1 4" id="KW-0349">Heme</keyword>
<evidence type="ECO:0000313" key="8">
    <source>
        <dbReference type="Proteomes" id="UP000007587"/>
    </source>
</evidence>
<evidence type="ECO:0000259" key="6">
    <source>
        <dbReference type="PROSITE" id="PS51007"/>
    </source>
</evidence>
<accession>H8MQQ5</accession>
<dbReference type="Proteomes" id="UP000007587">
    <property type="component" value="Chromosome"/>
</dbReference>
<dbReference type="Gene3D" id="1.10.760.10">
    <property type="entry name" value="Cytochrome c-like domain"/>
    <property type="match status" value="2"/>
</dbReference>
<dbReference type="InterPro" id="IPR009056">
    <property type="entry name" value="Cyt_c-like_dom"/>
</dbReference>
<keyword evidence="2 4" id="KW-0479">Metal-binding</keyword>
<dbReference type="AlphaFoldDB" id="H8MQQ5"/>
<dbReference type="eggNOG" id="COG3391">
    <property type="taxonomic scope" value="Bacteria"/>
</dbReference>
<dbReference type="eggNOG" id="COG1858">
    <property type="taxonomic scope" value="Bacteria"/>
</dbReference>
<dbReference type="PANTHER" id="PTHR47197">
    <property type="entry name" value="PROTEIN NIRF"/>
    <property type="match status" value="1"/>
</dbReference>
<sequence length="699" mass="73602">MRAGWGRKKRAKPSREGMAFPMRRQGWAALCAVTTLVLSGCKEREVANTWSNASGSVALSRDDSLLYVVDADNGILAVVDTARREKVSEVRVGPRPERVTVGPDDTVYVTNRGGRSVSVIRKGDAVEAARVPVGVEPTGMALSPDGSTLYVVNSAMRESAARGSLTAIDTGTLTARWELPLGEEPRGIALLEDGRKAAVSLFRQGDVMTVDLSDANHPQVMRAGTDLLARANRPSAAGAFGTPAPFDEPLPVETGPRSFRSRGMVDLLSAPDGRRLFAPVLWSREDPLGGPVDGRGPNMGDSMYGGGTPCGAAAGGGVVAAGLITFDTEDEAPRPVVDDLDECKPPPEEKPDYPTSLIASPLFDTPLQGPAAAVVDPTGAWLFLVNQDSNNVAILPSWRRSGSDLVNETSPVRQLVAVGAGPNGIALTRDGRKAYVYNAFDHTVSTLGSSGNQWGDIHEEGERLVIAGDTLSPMAAEGRRLFFSAVDARMTSPSVAVSCASCHLEGREDGHVWGFPDGPRQTPSLAGRMTTATAPFHWSGEFSALGDFMNATVKDRMGGQVLNEDTVAKLGAFIDAIPATDNPFRGEPLTASQARGAALFTQAKCDTCHTGAALTDNRNVDVGTFVLSGVLRDAKAVIKAGLNTPSLLGVGRTAPYLHDGSAPTLKARLLNGRETNLHGTTAGLSDADVDDLVAYLETL</sequence>
<dbReference type="GO" id="GO:0046872">
    <property type="term" value="F:metal ion binding"/>
    <property type="evidence" value="ECO:0007669"/>
    <property type="project" value="UniProtKB-KW"/>
</dbReference>
<dbReference type="InterPro" id="IPR011048">
    <property type="entry name" value="Haem_d1_sf"/>
</dbReference>
<protein>
    <recommendedName>
        <fullName evidence="6">Cytochrome c domain-containing protein</fullName>
    </recommendedName>
</protein>
<dbReference type="PROSITE" id="PS51007">
    <property type="entry name" value="CYTC"/>
    <property type="match status" value="2"/>
</dbReference>
<feature type="domain" description="Cytochrome c" evidence="6">
    <location>
        <begin position="591"/>
        <end position="699"/>
    </location>
</feature>
<evidence type="ECO:0000256" key="2">
    <source>
        <dbReference type="ARBA" id="ARBA00022723"/>
    </source>
</evidence>
<dbReference type="SUPFAM" id="SSF51004">
    <property type="entry name" value="C-terminal (heme d1) domain of cytochrome cd1-nitrite reductase"/>
    <property type="match status" value="1"/>
</dbReference>
<dbReference type="PANTHER" id="PTHR47197:SF3">
    <property type="entry name" value="DIHYDRO-HEME D1 DEHYDROGENASE"/>
    <property type="match status" value="1"/>
</dbReference>
<dbReference type="GO" id="GO:0009055">
    <property type="term" value="F:electron transfer activity"/>
    <property type="evidence" value="ECO:0007669"/>
    <property type="project" value="InterPro"/>
</dbReference>
<feature type="region of interest" description="Disordered" evidence="5">
    <location>
        <begin position="330"/>
        <end position="351"/>
    </location>
</feature>
<dbReference type="STRING" id="1144275.COCOR_01240"/>
<keyword evidence="3 4" id="KW-0408">Iron</keyword>
<dbReference type="Pfam" id="PF00034">
    <property type="entry name" value="Cytochrom_C"/>
    <property type="match status" value="1"/>
</dbReference>
<dbReference type="Gene3D" id="2.130.10.10">
    <property type="entry name" value="YVTN repeat-like/Quinoprotein amine dehydrogenase"/>
    <property type="match status" value="2"/>
</dbReference>
<evidence type="ECO:0000256" key="3">
    <source>
        <dbReference type="ARBA" id="ARBA00023004"/>
    </source>
</evidence>
<feature type="domain" description="Cytochrome c" evidence="6">
    <location>
        <begin position="473"/>
        <end position="578"/>
    </location>
</feature>
<evidence type="ECO:0000313" key="7">
    <source>
        <dbReference type="EMBL" id="AFE03956.1"/>
    </source>
</evidence>
<dbReference type="SUPFAM" id="SSF46626">
    <property type="entry name" value="Cytochrome c"/>
    <property type="match status" value="2"/>
</dbReference>
<reference evidence="8" key="2">
    <citation type="submission" date="2012-03" db="EMBL/GenBank/DDBJ databases">
        <title>Genome sequence of the fruiting myxobacterium Corallococcus coralloides DSM 2259.</title>
        <authorList>
            <person name="Huntley S."/>
            <person name="Zhang Y."/>
            <person name="Treuner-Lange A."/>
            <person name="Sensen C.W."/>
            <person name="Sogaard-Andersen L."/>
        </authorList>
    </citation>
    <scope>NUCLEOTIDE SEQUENCE [LARGE SCALE GENOMIC DNA]</scope>
    <source>
        <strain evidence="8">ATCC 25202 / DSM 2259 / NBRC 100086 / M2</strain>
    </source>
</reference>
<gene>
    <name evidence="7" type="ordered locus">COCOR_01240</name>
</gene>
<dbReference type="GO" id="GO:0020037">
    <property type="term" value="F:heme binding"/>
    <property type="evidence" value="ECO:0007669"/>
    <property type="project" value="InterPro"/>
</dbReference>
<name>H8MQQ5_CORCM</name>
<evidence type="ECO:0000256" key="5">
    <source>
        <dbReference type="SAM" id="MobiDB-lite"/>
    </source>
</evidence>
<dbReference type="EMBL" id="CP003389">
    <property type="protein sequence ID" value="AFE03956.1"/>
    <property type="molecule type" value="Genomic_DNA"/>
</dbReference>
<organism evidence="7 8">
    <name type="scientific">Corallococcus coralloides (strain ATCC 25202 / DSM 2259 / NBRC 100086 / M2)</name>
    <name type="common">Myxococcus coralloides</name>
    <dbReference type="NCBI Taxonomy" id="1144275"/>
    <lineage>
        <taxon>Bacteria</taxon>
        <taxon>Pseudomonadati</taxon>
        <taxon>Myxococcota</taxon>
        <taxon>Myxococcia</taxon>
        <taxon>Myxococcales</taxon>
        <taxon>Cystobacterineae</taxon>
        <taxon>Myxococcaceae</taxon>
        <taxon>Corallococcus</taxon>
    </lineage>
</organism>
<proteinExistence type="predicted"/>
<dbReference type="KEGG" id="ccx:COCOR_01240"/>
<keyword evidence="8" id="KW-1185">Reference proteome</keyword>
<dbReference type="InterPro" id="IPR015943">
    <property type="entry name" value="WD40/YVTN_repeat-like_dom_sf"/>
</dbReference>
<evidence type="ECO:0000256" key="1">
    <source>
        <dbReference type="ARBA" id="ARBA00022617"/>
    </source>
</evidence>
<dbReference type="HOGENOM" id="CLU_021359_0_0_7"/>
<dbReference type="InterPro" id="IPR036909">
    <property type="entry name" value="Cyt_c-like_dom_sf"/>
</dbReference>